<keyword evidence="3" id="KW-1185">Reference proteome</keyword>
<evidence type="ECO:0000313" key="3">
    <source>
        <dbReference type="Proteomes" id="UP000574067"/>
    </source>
</evidence>
<evidence type="ECO:0000256" key="1">
    <source>
        <dbReference type="SAM" id="MobiDB-lite"/>
    </source>
</evidence>
<reference evidence="2 3" key="1">
    <citation type="submission" date="2020-04" db="EMBL/GenBank/DDBJ databases">
        <title>Azohydromonas sp. isolated from soil.</title>
        <authorList>
            <person name="Dahal R.H."/>
        </authorList>
    </citation>
    <scope>NUCLEOTIDE SEQUENCE [LARGE SCALE GENOMIC DNA]</scope>
    <source>
        <strain evidence="2 3">G-1-1-14</strain>
    </source>
</reference>
<feature type="region of interest" description="Disordered" evidence="1">
    <location>
        <begin position="1"/>
        <end position="21"/>
    </location>
</feature>
<accession>A0A848F5I2</accession>
<evidence type="ECO:0008006" key="4">
    <source>
        <dbReference type="Google" id="ProtNLM"/>
    </source>
</evidence>
<gene>
    <name evidence="2" type="ORF">HHL10_05275</name>
</gene>
<dbReference type="EMBL" id="JABBFW010000002">
    <property type="protein sequence ID" value="NML14388.1"/>
    <property type="molecule type" value="Genomic_DNA"/>
</dbReference>
<feature type="compositionally biased region" description="Low complexity" evidence="1">
    <location>
        <begin position="57"/>
        <end position="74"/>
    </location>
</feature>
<feature type="region of interest" description="Disordered" evidence="1">
    <location>
        <begin position="37"/>
        <end position="96"/>
    </location>
</feature>
<feature type="compositionally biased region" description="Basic and acidic residues" evidence="1">
    <location>
        <begin position="75"/>
        <end position="94"/>
    </location>
</feature>
<organism evidence="2 3">
    <name type="scientific">Azohydromonas caseinilytica</name>
    <dbReference type="NCBI Taxonomy" id="2728836"/>
    <lineage>
        <taxon>Bacteria</taxon>
        <taxon>Pseudomonadati</taxon>
        <taxon>Pseudomonadota</taxon>
        <taxon>Betaproteobacteria</taxon>
        <taxon>Burkholderiales</taxon>
        <taxon>Sphaerotilaceae</taxon>
        <taxon>Azohydromonas</taxon>
    </lineage>
</organism>
<comment type="caution">
    <text evidence="2">The sequence shown here is derived from an EMBL/GenBank/DDBJ whole genome shotgun (WGS) entry which is preliminary data.</text>
</comment>
<protein>
    <recommendedName>
        <fullName evidence="4">DUF4124 domain-containing protein</fullName>
    </recommendedName>
</protein>
<dbReference type="Proteomes" id="UP000574067">
    <property type="component" value="Unassembled WGS sequence"/>
</dbReference>
<proteinExistence type="predicted"/>
<dbReference type="AlphaFoldDB" id="A0A848F5I2"/>
<sequence>MLSGLAVQSAPGGTVYRCPGPPVLYTDAIGVQQARERGCRPLEAGPVTVAQDRPPRRAAAPAPAGSAASAPARAPTRETERVAPPQQRERDNDARSILQAELQREQARLQQLLAEYNDGQPERQGHERNYQRYLDRVAALKAAIERSSADIAALQRELARHSRP</sequence>
<evidence type="ECO:0000313" key="2">
    <source>
        <dbReference type="EMBL" id="NML14388.1"/>
    </source>
</evidence>
<name>A0A848F5I2_9BURK</name>